<feature type="transmembrane region" description="Helical" evidence="1">
    <location>
        <begin position="186"/>
        <end position="202"/>
    </location>
</feature>
<feature type="transmembrane region" description="Helical" evidence="1">
    <location>
        <begin position="133"/>
        <end position="155"/>
    </location>
</feature>
<dbReference type="RefSeq" id="WP_058461802.1">
    <property type="nucleotide sequence ID" value="NZ_CAAAHS010000005.1"/>
</dbReference>
<keyword evidence="1" id="KW-0812">Transmembrane</keyword>
<dbReference type="Pfam" id="PF01569">
    <property type="entry name" value="PAP2"/>
    <property type="match status" value="1"/>
</dbReference>
<dbReference type="InterPro" id="IPR000326">
    <property type="entry name" value="PAP2/HPO"/>
</dbReference>
<feature type="transmembrane region" description="Helical" evidence="1">
    <location>
        <begin position="88"/>
        <end position="108"/>
    </location>
</feature>
<evidence type="ECO:0000313" key="3">
    <source>
        <dbReference type="EMBL" id="KTC66097.1"/>
    </source>
</evidence>
<dbReference type="AlphaFoldDB" id="A0A0W0R4U1"/>
<evidence type="ECO:0000313" key="4">
    <source>
        <dbReference type="Proteomes" id="UP000054859"/>
    </source>
</evidence>
<dbReference type="PATRIC" id="fig|45056.6.peg.782"/>
<feature type="domain" description="Phosphatidic acid phosphatase type 2/haloperoxidase" evidence="2">
    <location>
        <begin position="89"/>
        <end position="199"/>
    </location>
</feature>
<sequence>MNSFERFYAFMTKPLVILSYFVLIVLSFCYLDQPIAYFFYHLNLRVNFPLLNWITHAGLGGIYLSLFLLMALYFRFIRPNKTWELRSWFLWFCIVIPSIVCTLLKIGLSRARPDLLFKKQIYGFYGFHLNAEFWSFPSGHATTVMGVFLGLCVLFPRHLTSLLILGIILASSRVLLFHHYLSDVLIASYLVLIQVGLIQYYLKKRGWNLTCESKCAQNNAPLYNL</sequence>
<dbReference type="InterPro" id="IPR036938">
    <property type="entry name" value="PAP2/HPO_sf"/>
</dbReference>
<organism evidence="3 4">
    <name type="scientific">Legionella adelaidensis</name>
    <dbReference type="NCBI Taxonomy" id="45056"/>
    <lineage>
        <taxon>Bacteria</taxon>
        <taxon>Pseudomonadati</taxon>
        <taxon>Pseudomonadota</taxon>
        <taxon>Gammaproteobacteria</taxon>
        <taxon>Legionellales</taxon>
        <taxon>Legionellaceae</taxon>
        <taxon>Legionella</taxon>
    </lineage>
</organism>
<evidence type="ECO:0000259" key="2">
    <source>
        <dbReference type="SMART" id="SM00014"/>
    </source>
</evidence>
<dbReference type="Gene3D" id="1.20.144.10">
    <property type="entry name" value="Phosphatidic acid phosphatase type 2/haloperoxidase"/>
    <property type="match status" value="1"/>
</dbReference>
<reference evidence="3 4" key="1">
    <citation type="submission" date="2015-11" db="EMBL/GenBank/DDBJ databases">
        <title>Identification of large and diverse effector repertoires of 38 Legionella species.</title>
        <authorList>
            <person name="Burstein D."/>
            <person name="Amaro F."/>
            <person name="Zusman T."/>
            <person name="Lifshitz Z."/>
            <person name="Cohen O."/>
            <person name="Gilbert J.A."/>
            <person name="Pupko T."/>
            <person name="Shuman H.A."/>
            <person name="Segal G."/>
        </authorList>
    </citation>
    <scope>NUCLEOTIDE SEQUENCE [LARGE SCALE GENOMIC DNA]</scope>
    <source>
        <strain evidence="3 4">1762-AUS-E</strain>
    </source>
</reference>
<evidence type="ECO:0000256" key="1">
    <source>
        <dbReference type="SAM" id="Phobius"/>
    </source>
</evidence>
<dbReference type="SUPFAM" id="SSF48317">
    <property type="entry name" value="Acid phosphatase/Vanadium-dependent haloperoxidase"/>
    <property type="match status" value="1"/>
</dbReference>
<keyword evidence="4" id="KW-1185">Reference proteome</keyword>
<dbReference type="OrthoDB" id="5645237at2"/>
<comment type="caution">
    <text evidence="3">The sequence shown here is derived from an EMBL/GenBank/DDBJ whole genome shotgun (WGS) entry which is preliminary data.</text>
</comment>
<keyword evidence="1" id="KW-1133">Transmembrane helix</keyword>
<dbReference type="EMBL" id="LNKA01000001">
    <property type="protein sequence ID" value="KTC66097.1"/>
    <property type="molecule type" value="Genomic_DNA"/>
</dbReference>
<dbReference type="SMART" id="SM00014">
    <property type="entry name" value="acidPPc"/>
    <property type="match status" value="1"/>
</dbReference>
<accession>A0A0W0R4U1</accession>
<proteinExistence type="predicted"/>
<name>A0A0W0R4U1_9GAMM</name>
<feature type="transmembrane region" description="Helical" evidence="1">
    <location>
        <begin position="55"/>
        <end position="76"/>
    </location>
</feature>
<dbReference type="Proteomes" id="UP000054859">
    <property type="component" value="Unassembled WGS sequence"/>
</dbReference>
<protein>
    <submittedName>
        <fullName evidence="3">Phosphatidylglycerophosphatase B</fullName>
    </submittedName>
</protein>
<keyword evidence="1" id="KW-0472">Membrane</keyword>
<gene>
    <name evidence="3" type="ORF">Lade_0755</name>
</gene>
<dbReference type="STRING" id="45056.Lade_0755"/>
<feature type="transmembrane region" description="Helical" evidence="1">
    <location>
        <begin position="162"/>
        <end position="180"/>
    </location>
</feature>